<dbReference type="InterPro" id="IPR043216">
    <property type="entry name" value="PAP-like"/>
</dbReference>
<keyword evidence="4" id="KW-1185">Reference proteome</keyword>
<dbReference type="PANTHER" id="PTHR10165">
    <property type="entry name" value="LIPID PHOSPHATE PHOSPHATASE"/>
    <property type="match status" value="1"/>
</dbReference>
<feature type="transmembrane region" description="Helical" evidence="2">
    <location>
        <begin position="97"/>
        <end position="121"/>
    </location>
</feature>
<keyword evidence="2" id="KW-0472">Membrane</keyword>
<reference evidence="3 4" key="1">
    <citation type="submission" date="2015-07" db="EMBL/GenBank/DDBJ databases">
        <title>The genome of Melipona quadrifasciata.</title>
        <authorList>
            <person name="Pan H."/>
            <person name="Kapheim K."/>
        </authorList>
    </citation>
    <scope>NUCLEOTIDE SEQUENCE [LARGE SCALE GENOMIC DNA]</scope>
    <source>
        <strain evidence="3">0111107301</strain>
        <tissue evidence="3">Whole body</tissue>
    </source>
</reference>
<keyword evidence="2" id="KW-0812">Transmembrane</keyword>
<gene>
    <name evidence="3" type="ORF">WN51_00427</name>
</gene>
<name>A0A0N1ITK8_9HYME</name>
<dbReference type="AlphaFoldDB" id="A0A0N1ITK8"/>
<dbReference type="Proteomes" id="UP000053105">
    <property type="component" value="Unassembled WGS sequence"/>
</dbReference>
<dbReference type="GO" id="GO:0008195">
    <property type="term" value="F:phosphatidate phosphatase activity"/>
    <property type="evidence" value="ECO:0007669"/>
    <property type="project" value="TreeGrafter"/>
</dbReference>
<evidence type="ECO:0000313" key="3">
    <source>
        <dbReference type="EMBL" id="KOX74444.1"/>
    </source>
</evidence>
<evidence type="ECO:0000256" key="1">
    <source>
        <dbReference type="SAM" id="MobiDB-lite"/>
    </source>
</evidence>
<dbReference type="Gene3D" id="1.20.144.10">
    <property type="entry name" value="Phosphatidic acid phosphatase type 2/haloperoxidase"/>
    <property type="match status" value="1"/>
</dbReference>
<dbReference type="GO" id="GO:0007165">
    <property type="term" value="P:signal transduction"/>
    <property type="evidence" value="ECO:0007669"/>
    <property type="project" value="TreeGrafter"/>
</dbReference>
<evidence type="ECO:0000256" key="2">
    <source>
        <dbReference type="SAM" id="Phobius"/>
    </source>
</evidence>
<evidence type="ECO:0000313" key="4">
    <source>
        <dbReference type="Proteomes" id="UP000053105"/>
    </source>
</evidence>
<dbReference type="OrthoDB" id="8907274at2759"/>
<dbReference type="STRING" id="166423.A0A0N1ITK8"/>
<organism evidence="3 4">
    <name type="scientific">Melipona quadrifasciata</name>
    <dbReference type="NCBI Taxonomy" id="166423"/>
    <lineage>
        <taxon>Eukaryota</taxon>
        <taxon>Metazoa</taxon>
        <taxon>Ecdysozoa</taxon>
        <taxon>Arthropoda</taxon>
        <taxon>Hexapoda</taxon>
        <taxon>Insecta</taxon>
        <taxon>Pterygota</taxon>
        <taxon>Neoptera</taxon>
        <taxon>Endopterygota</taxon>
        <taxon>Hymenoptera</taxon>
        <taxon>Apocrita</taxon>
        <taxon>Aculeata</taxon>
        <taxon>Apoidea</taxon>
        <taxon>Anthophila</taxon>
        <taxon>Apidae</taxon>
        <taxon>Melipona</taxon>
    </lineage>
</organism>
<feature type="transmembrane region" description="Helical" evidence="2">
    <location>
        <begin position="53"/>
        <end position="76"/>
    </location>
</feature>
<protein>
    <submittedName>
        <fullName evidence="3">Putative phosphatidate phosphatase</fullName>
    </submittedName>
</protein>
<proteinExistence type="predicted"/>
<feature type="region of interest" description="Disordered" evidence="1">
    <location>
        <begin position="233"/>
        <end position="260"/>
    </location>
</feature>
<keyword evidence="2" id="KW-1133">Transmembrane helix</keyword>
<dbReference type="EMBL" id="KQ435789">
    <property type="protein sequence ID" value="KOX74444.1"/>
    <property type="molecule type" value="Genomic_DNA"/>
</dbReference>
<dbReference type="GO" id="GO:0005886">
    <property type="term" value="C:plasma membrane"/>
    <property type="evidence" value="ECO:0007669"/>
    <property type="project" value="TreeGrafter"/>
</dbReference>
<feature type="transmembrane region" description="Helical" evidence="2">
    <location>
        <begin position="147"/>
        <end position="167"/>
    </location>
</feature>
<accession>A0A0N1ITK8</accession>
<dbReference type="GO" id="GO:0046839">
    <property type="term" value="P:phospholipid dephosphorylation"/>
    <property type="evidence" value="ECO:0007669"/>
    <property type="project" value="TreeGrafter"/>
</dbReference>
<dbReference type="GO" id="GO:0006644">
    <property type="term" value="P:phospholipid metabolic process"/>
    <property type="evidence" value="ECO:0007669"/>
    <property type="project" value="InterPro"/>
</dbReference>
<dbReference type="PANTHER" id="PTHR10165:SF103">
    <property type="entry name" value="PHOSPHOLIPID PHOSPHATASE HOMOLOG 1.2 HOMOLOG"/>
    <property type="match status" value="1"/>
</dbReference>
<feature type="compositionally biased region" description="Basic residues" evidence="1">
    <location>
        <begin position="238"/>
        <end position="247"/>
    </location>
</feature>
<sequence length="340" mass="37625">MTNLSRLLLPQFTRSTEQLTHCSTVTLEILDNTDGITTRTVSEKIMSICKNTIHWVFLLDVLLALSVIVLLIVLEFATVPQQYIGFYCNDPKISFKFMGDTVSITLLIVGSFLIPMLVIWLSEFVSYSADSYDTEIGCAGSRAKQIWLWYGHYSIGIIGLTFICNVIKTLVGEPRPHFLDTCKPREAVNCTHDDVDMKFLDQNLSCPGIGKGERTPRPEGRPVTHSIENLKAPSCTRNGRRKERKSPRLGGALSPAGALKGSKIRERAGAKFTQTLVTLAQTVEVASATCCDERTPPLIPLNLTISALTERRDEEEGSRTGRDDGSELLAAFLLSMDPIE</sequence>